<evidence type="ECO:0000313" key="2">
    <source>
        <dbReference type="Proteomes" id="UP000094329"/>
    </source>
</evidence>
<evidence type="ECO:0008006" key="3">
    <source>
        <dbReference type="Google" id="ProtNLM"/>
    </source>
</evidence>
<dbReference type="Gene3D" id="3.30.450.20">
    <property type="entry name" value="PAS domain"/>
    <property type="match status" value="1"/>
</dbReference>
<comment type="caution">
    <text evidence="1">The sequence shown here is derived from an EMBL/GenBank/DDBJ whole genome shotgun (WGS) entry which is preliminary data.</text>
</comment>
<proteinExistence type="predicted"/>
<dbReference type="Proteomes" id="UP000094329">
    <property type="component" value="Unassembled WGS sequence"/>
</dbReference>
<dbReference type="InterPro" id="IPR035965">
    <property type="entry name" value="PAS-like_dom_sf"/>
</dbReference>
<name>A0ABX3A4C9_9GAMM</name>
<organism evidence="1 2">
    <name type="scientific">Piscirickettsia litoralis</name>
    <dbReference type="NCBI Taxonomy" id="1891921"/>
    <lineage>
        <taxon>Bacteria</taxon>
        <taxon>Pseudomonadati</taxon>
        <taxon>Pseudomonadota</taxon>
        <taxon>Gammaproteobacteria</taxon>
        <taxon>Thiotrichales</taxon>
        <taxon>Piscirickettsiaceae</taxon>
        <taxon>Piscirickettsia</taxon>
    </lineage>
</organism>
<protein>
    <recommendedName>
        <fullName evidence="3">PAS domain-containing protein</fullName>
    </recommendedName>
</protein>
<gene>
    <name evidence="1" type="ORF">BGC07_11705</name>
</gene>
<evidence type="ECO:0000313" key="1">
    <source>
        <dbReference type="EMBL" id="ODN43464.1"/>
    </source>
</evidence>
<keyword evidence="2" id="KW-1185">Reference proteome</keyword>
<dbReference type="SUPFAM" id="SSF55785">
    <property type="entry name" value="PYP-like sensor domain (PAS domain)"/>
    <property type="match status" value="1"/>
</dbReference>
<sequence length="240" mass="27503">MKDVNRIYCITNVEGNITFISESFLEIYKAAKKEILGKKINSNYIIYPLGSKRGVQDLLDLQSGKLKETQSEIISFNQNRFIISTIYKYPQMDNGKVIGIIHDMDPGVEQFKKNRCLSALEKASYHGIPLNRKEIKLAMILAHFEKITGPEIADILEVKVNSVYMYKSILINKIKSVSRGDDCCFIEVMRTILLQGLFQKNSQLICLPYDELVHSSTMSLHALKSEVKSYREKMAAYYHC</sequence>
<reference evidence="1 2" key="1">
    <citation type="submission" date="2016-08" db="EMBL/GenBank/DDBJ databases">
        <title>Draft genome sequence of Candidatus Piscirickettsia litoralis, from seawater.</title>
        <authorList>
            <person name="Wan X."/>
            <person name="Lee A.J."/>
            <person name="Hou S."/>
            <person name="Donachie S.P."/>
        </authorList>
    </citation>
    <scope>NUCLEOTIDE SEQUENCE [LARGE SCALE GENOMIC DNA]</scope>
    <source>
        <strain evidence="1 2">Y2</strain>
    </source>
</reference>
<dbReference type="EMBL" id="MDTU01000001">
    <property type="protein sequence ID" value="ODN43464.1"/>
    <property type="molecule type" value="Genomic_DNA"/>
</dbReference>
<accession>A0ABX3A4C9</accession>